<dbReference type="PANTHER" id="PTHR42648">
    <property type="entry name" value="TRANSPOSASE, PUTATIVE-RELATED"/>
    <property type="match status" value="1"/>
</dbReference>
<feature type="compositionally biased region" description="Basic and acidic residues" evidence="2">
    <location>
        <begin position="1"/>
        <end position="20"/>
    </location>
</feature>
<dbReference type="SUPFAM" id="SSF53098">
    <property type="entry name" value="Ribonuclease H-like"/>
    <property type="match status" value="1"/>
</dbReference>
<dbReference type="Pfam" id="PF22936">
    <property type="entry name" value="Pol_BBD"/>
    <property type="match status" value="1"/>
</dbReference>
<dbReference type="GO" id="GO:0006508">
    <property type="term" value="P:proteolysis"/>
    <property type="evidence" value="ECO:0007669"/>
    <property type="project" value="UniProtKB-KW"/>
</dbReference>
<dbReference type="Gene3D" id="3.30.420.10">
    <property type="entry name" value="Ribonuclease H-like superfamily/Ribonuclease H"/>
    <property type="match status" value="1"/>
</dbReference>
<dbReference type="InterPro" id="IPR054722">
    <property type="entry name" value="PolX-like_BBD"/>
</dbReference>
<feature type="region of interest" description="Disordered" evidence="2">
    <location>
        <begin position="124"/>
        <end position="150"/>
    </location>
</feature>
<evidence type="ECO:0000259" key="3">
    <source>
        <dbReference type="Pfam" id="PF22936"/>
    </source>
</evidence>
<accession>A0AAD9RE74</accession>
<dbReference type="EMBL" id="JAIFRP010000584">
    <property type="protein sequence ID" value="KAK2578112.1"/>
    <property type="molecule type" value="Genomic_DNA"/>
</dbReference>
<feature type="region of interest" description="Disordered" evidence="2">
    <location>
        <begin position="1"/>
        <end position="39"/>
    </location>
</feature>
<proteinExistence type="predicted"/>
<comment type="caution">
    <text evidence="4">The sequence shown here is derived from an EMBL/GenBank/DDBJ whole genome shotgun (WGS) entry which is preliminary data.</text>
</comment>
<sequence>MLHTPQKENRGQVSDSRQEPVEETEVEPSGNPTGNVQSRCMPSGIRAFLVGSSELTLQKLAEIADRLLESCGNAFIMSTDTYSVPPVSGAPVNAVEGRLTLLEKSMEAMLSSFDKLLSRMDKVQLGSRDHSENRRRSRSRSKPRIVQNGLKSKGACHQAAIHSISTINDRSEYAEILKRYLMITIPVAVSKDSTNCSVMHYIETTGLPVALKPRRLVLSARVIADAQAEDEELQELIRHGSTLALQQLSVEPNILAFVGERGSADEECWLIDSGASDHMTHQKKWFYEFEEFKSPVKIKVGNGEEICAYGKDANDILQLWHERLCHQNKRHVKMFLRQIDQEVSDAGDFCNGCAYGKQTRRSFYDRTERTTKILEVIHTDVCGPMQQEPLEVLEKFKMFCIEIKNQFGVDIKEIHSDGGKEYLNKNVQQFLSERGIKHSVSLAYTPQVECLLCWRCGQSDRSSSMSLSFLMSPPSSMSPQLI</sequence>
<feature type="compositionally biased region" description="Polar residues" evidence="2">
    <location>
        <begin position="30"/>
        <end position="39"/>
    </location>
</feature>
<keyword evidence="1" id="KW-0378">Hydrolase</keyword>
<reference evidence="4" key="1">
    <citation type="submission" date="2021-08" db="EMBL/GenBank/DDBJ databases">
        <authorList>
            <person name="Misof B."/>
            <person name="Oliver O."/>
            <person name="Podsiadlowski L."/>
            <person name="Donath A."/>
            <person name="Peters R."/>
            <person name="Mayer C."/>
            <person name="Rust J."/>
            <person name="Gunkel S."/>
            <person name="Lesny P."/>
            <person name="Martin S."/>
            <person name="Oeyen J.P."/>
            <person name="Petersen M."/>
            <person name="Panagiotis P."/>
            <person name="Wilbrandt J."/>
            <person name="Tanja T."/>
        </authorList>
    </citation>
    <scope>NUCLEOTIDE SEQUENCE</scope>
    <source>
        <strain evidence="4">GBR_01_08_01A</strain>
        <tissue evidence="4">Thorax + abdomen</tissue>
    </source>
</reference>
<evidence type="ECO:0000313" key="4">
    <source>
        <dbReference type="EMBL" id="KAK2578112.1"/>
    </source>
</evidence>
<reference evidence="4" key="2">
    <citation type="journal article" date="2023" name="Commun. Biol.">
        <title>Intrasexual cuticular hydrocarbon dimorphism in a wasp sheds light on hydrocarbon biosynthesis genes in Hymenoptera.</title>
        <authorList>
            <person name="Moris V.C."/>
            <person name="Podsiadlowski L."/>
            <person name="Martin S."/>
            <person name="Oeyen J.P."/>
            <person name="Donath A."/>
            <person name="Petersen M."/>
            <person name="Wilbrandt J."/>
            <person name="Misof B."/>
            <person name="Liedtke D."/>
            <person name="Thamm M."/>
            <person name="Scheiner R."/>
            <person name="Schmitt T."/>
            <person name="Niehuis O."/>
        </authorList>
    </citation>
    <scope>NUCLEOTIDE SEQUENCE</scope>
    <source>
        <strain evidence="4">GBR_01_08_01A</strain>
    </source>
</reference>
<dbReference type="InterPro" id="IPR039537">
    <property type="entry name" value="Retrotran_Ty1/copia-like"/>
</dbReference>
<dbReference type="AlphaFoldDB" id="A0AAD9RE74"/>
<dbReference type="GO" id="GO:0008233">
    <property type="term" value="F:peptidase activity"/>
    <property type="evidence" value="ECO:0007669"/>
    <property type="project" value="UniProtKB-KW"/>
</dbReference>
<dbReference type="InterPro" id="IPR012337">
    <property type="entry name" value="RNaseH-like_sf"/>
</dbReference>
<dbReference type="Proteomes" id="UP001258017">
    <property type="component" value="Unassembled WGS sequence"/>
</dbReference>
<organism evidence="4 5">
    <name type="scientific">Odynerus spinipes</name>
    <dbReference type="NCBI Taxonomy" id="1348599"/>
    <lineage>
        <taxon>Eukaryota</taxon>
        <taxon>Metazoa</taxon>
        <taxon>Ecdysozoa</taxon>
        <taxon>Arthropoda</taxon>
        <taxon>Hexapoda</taxon>
        <taxon>Insecta</taxon>
        <taxon>Pterygota</taxon>
        <taxon>Neoptera</taxon>
        <taxon>Endopterygota</taxon>
        <taxon>Hymenoptera</taxon>
        <taxon>Apocrita</taxon>
        <taxon>Aculeata</taxon>
        <taxon>Vespoidea</taxon>
        <taxon>Vespidae</taxon>
        <taxon>Eumeninae</taxon>
        <taxon>Odynerus</taxon>
    </lineage>
</organism>
<feature type="compositionally biased region" description="Basic and acidic residues" evidence="2">
    <location>
        <begin position="124"/>
        <end position="134"/>
    </location>
</feature>
<keyword evidence="5" id="KW-1185">Reference proteome</keyword>
<evidence type="ECO:0000256" key="2">
    <source>
        <dbReference type="SAM" id="MobiDB-lite"/>
    </source>
</evidence>
<feature type="domain" description="Retrovirus-related Pol polyprotein from transposon TNT 1-94-like beta-barrel" evidence="3">
    <location>
        <begin position="269"/>
        <end position="312"/>
    </location>
</feature>
<gene>
    <name evidence="4" type="ORF">KPH14_009890</name>
</gene>
<evidence type="ECO:0000256" key="1">
    <source>
        <dbReference type="ARBA" id="ARBA00022670"/>
    </source>
</evidence>
<evidence type="ECO:0000313" key="5">
    <source>
        <dbReference type="Proteomes" id="UP001258017"/>
    </source>
</evidence>
<dbReference type="InterPro" id="IPR036397">
    <property type="entry name" value="RNaseH_sf"/>
</dbReference>
<keyword evidence="1" id="KW-0645">Protease</keyword>
<protein>
    <recommendedName>
        <fullName evidence="3">Retrovirus-related Pol polyprotein from transposon TNT 1-94-like beta-barrel domain-containing protein</fullName>
    </recommendedName>
</protein>
<dbReference type="PANTHER" id="PTHR42648:SF28">
    <property type="entry name" value="TRANSPOSON-ENCODED PROTEIN WITH RIBONUCLEASE H-LIKE AND RETROVIRUS ZINC FINGER-LIKE DOMAINS"/>
    <property type="match status" value="1"/>
</dbReference>
<name>A0AAD9RE74_9HYME</name>
<dbReference type="GO" id="GO:0003676">
    <property type="term" value="F:nucleic acid binding"/>
    <property type="evidence" value="ECO:0007669"/>
    <property type="project" value="InterPro"/>
</dbReference>